<dbReference type="EMBL" id="BPVZ01000041">
    <property type="protein sequence ID" value="GKV14432.1"/>
    <property type="molecule type" value="Genomic_DNA"/>
</dbReference>
<proteinExistence type="predicted"/>
<gene>
    <name evidence="2" type="ORF">SLEP1_g25315</name>
</gene>
<name>A0AAV5JS94_9ROSI</name>
<accession>A0AAV5JS94</accession>
<reference evidence="2 3" key="1">
    <citation type="journal article" date="2021" name="Commun. Biol.">
        <title>The genome of Shorea leprosula (Dipterocarpaceae) highlights the ecological relevance of drought in aseasonal tropical rainforests.</title>
        <authorList>
            <person name="Ng K.K.S."/>
            <person name="Kobayashi M.J."/>
            <person name="Fawcett J.A."/>
            <person name="Hatakeyama M."/>
            <person name="Paape T."/>
            <person name="Ng C.H."/>
            <person name="Ang C.C."/>
            <person name="Tnah L.H."/>
            <person name="Lee C.T."/>
            <person name="Nishiyama T."/>
            <person name="Sese J."/>
            <person name="O'Brien M.J."/>
            <person name="Copetti D."/>
            <person name="Mohd Noor M.I."/>
            <person name="Ong R.C."/>
            <person name="Putra M."/>
            <person name="Sireger I.Z."/>
            <person name="Indrioko S."/>
            <person name="Kosugi Y."/>
            <person name="Izuno A."/>
            <person name="Isagi Y."/>
            <person name="Lee S.L."/>
            <person name="Shimizu K.K."/>
        </authorList>
    </citation>
    <scope>NUCLEOTIDE SEQUENCE [LARGE SCALE GENOMIC DNA]</scope>
    <source>
        <strain evidence="2">214</strain>
    </source>
</reference>
<feature type="region of interest" description="Disordered" evidence="1">
    <location>
        <begin position="36"/>
        <end position="58"/>
    </location>
</feature>
<evidence type="ECO:0000313" key="3">
    <source>
        <dbReference type="Proteomes" id="UP001054252"/>
    </source>
</evidence>
<evidence type="ECO:0000313" key="2">
    <source>
        <dbReference type="EMBL" id="GKV14432.1"/>
    </source>
</evidence>
<organism evidence="2 3">
    <name type="scientific">Rubroshorea leprosula</name>
    <dbReference type="NCBI Taxonomy" id="152421"/>
    <lineage>
        <taxon>Eukaryota</taxon>
        <taxon>Viridiplantae</taxon>
        <taxon>Streptophyta</taxon>
        <taxon>Embryophyta</taxon>
        <taxon>Tracheophyta</taxon>
        <taxon>Spermatophyta</taxon>
        <taxon>Magnoliopsida</taxon>
        <taxon>eudicotyledons</taxon>
        <taxon>Gunneridae</taxon>
        <taxon>Pentapetalae</taxon>
        <taxon>rosids</taxon>
        <taxon>malvids</taxon>
        <taxon>Malvales</taxon>
        <taxon>Dipterocarpaceae</taxon>
        <taxon>Rubroshorea</taxon>
    </lineage>
</organism>
<comment type="caution">
    <text evidence="2">The sequence shown here is derived from an EMBL/GenBank/DDBJ whole genome shotgun (WGS) entry which is preliminary data.</text>
</comment>
<evidence type="ECO:0000256" key="1">
    <source>
        <dbReference type="SAM" id="MobiDB-lite"/>
    </source>
</evidence>
<protein>
    <submittedName>
        <fullName evidence="2">Uncharacterized protein</fullName>
    </submittedName>
</protein>
<sequence length="91" mass="10580">MWVIRLGWTHQEVLILLEAWTLDNLRRRSPKRVLGMSPFVSKPTMPSTPIKPAPQRSPLLNETPPSSSIVLKPPYPVWLYELLDFSCYLMF</sequence>
<dbReference type="Proteomes" id="UP001054252">
    <property type="component" value="Unassembled WGS sequence"/>
</dbReference>
<keyword evidence="3" id="KW-1185">Reference proteome</keyword>
<dbReference type="AlphaFoldDB" id="A0AAV5JS94"/>